<reference evidence="1" key="1">
    <citation type="submission" date="2020-05" db="EMBL/GenBank/DDBJ databases">
        <title>Large-scale comparative analyses of tick genomes elucidate their genetic diversity and vector capacities.</title>
        <authorList>
            <person name="Jia N."/>
            <person name="Wang J."/>
            <person name="Shi W."/>
            <person name="Du L."/>
            <person name="Sun Y."/>
            <person name="Zhan W."/>
            <person name="Jiang J."/>
            <person name="Wang Q."/>
            <person name="Zhang B."/>
            <person name="Ji P."/>
            <person name="Sakyi L.B."/>
            <person name="Cui X."/>
            <person name="Yuan T."/>
            <person name="Jiang B."/>
            <person name="Yang W."/>
            <person name="Lam T.T.-Y."/>
            <person name="Chang Q."/>
            <person name="Ding S."/>
            <person name="Wang X."/>
            <person name="Zhu J."/>
            <person name="Ruan X."/>
            <person name="Zhao L."/>
            <person name="Wei J."/>
            <person name="Que T."/>
            <person name="Du C."/>
            <person name="Cheng J."/>
            <person name="Dai P."/>
            <person name="Han X."/>
            <person name="Huang E."/>
            <person name="Gao Y."/>
            <person name="Liu J."/>
            <person name="Shao H."/>
            <person name="Ye R."/>
            <person name="Li L."/>
            <person name="Wei W."/>
            <person name="Wang X."/>
            <person name="Wang C."/>
            <person name="Yang T."/>
            <person name="Huo Q."/>
            <person name="Li W."/>
            <person name="Guo W."/>
            <person name="Chen H."/>
            <person name="Zhou L."/>
            <person name="Ni X."/>
            <person name="Tian J."/>
            <person name="Zhou Y."/>
            <person name="Sheng Y."/>
            <person name="Liu T."/>
            <person name="Pan Y."/>
            <person name="Xia L."/>
            <person name="Li J."/>
            <person name="Zhao F."/>
            <person name="Cao W."/>
        </authorList>
    </citation>
    <scope>NUCLEOTIDE SEQUENCE</scope>
    <source>
        <strain evidence="1">Dsil-2018</strain>
    </source>
</reference>
<proteinExistence type="predicted"/>
<protein>
    <submittedName>
        <fullName evidence="1">Uncharacterized protein</fullName>
    </submittedName>
</protein>
<comment type="caution">
    <text evidence="1">The sequence shown here is derived from an EMBL/GenBank/DDBJ whole genome shotgun (WGS) entry which is preliminary data.</text>
</comment>
<evidence type="ECO:0000313" key="1">
    <source>
        <dbReference type="EMBL" id="KAH7950135.1"/>
    </source>
</evidence>
<gene>
    <name evidence="1" type="ORF">HPB49_019924</name>
</gene>
<keyword evidence="2" id="KW-1185">Reference proteome</keyword>
<dbReference type="Proteomes" id="UP000821865">
    <property type="component" value="Chromosome 5"/>
</dbReference>
<organism evidence="1 2">
    <name type="scientific">Dermacentor silvarum</name>
    <name type="common">Tick</name>
    <dbReference type="NCBI Taxonomy" id="543639"/>
    <lineage>
        <taxon>Eukaryota</taxon>
        <taxon>Metazoa</taxon>
        <taxon>Ecdysozoa</taxon>
        <taxon>Arthropoda</taxon>
        <taxon>Chelicerata</taxon>
        <taxon>Arachnida</taxon>
        <taxon>Acari</taxon>
        <taxon>Parasitiformes</taxon>
        <taxon>Ixodida</taxon>
        <taxon>Ixodoidea</taxon>
        <taxon>Ixodidae</taxon>
        <taxon>Rhipicephalinae</taxon>
        <taxon>Dermacentor</taxon>
    </lineage>
</organism>
<dbReference type="EMBL" id="CM023474">
    <property type="protein sequence ID" value="KAH7950135.1"/>
    <property type="molecule type" value="Genomic_DNA"/>
</dbReference>
<evidence type="ECO:0000313" key="2">
    <source>
        <dbReference type="Proteomes" id="UP000821865"/>
    </source>
</evidence>
<accession>A0ACB8CSW6</accession>
<name>A0ACB8CSW6_DERSI</name>
<sequence length="704" mass="78697">MDLQQHISSWLPHLDNEVIQLIVLELLGCGVQSLKHLMYVVEADLMFLNVVSRHILLEKFQPRKCRFDKEVKLRIAVGISSNYGVEYDVYDFVRYKDSPEEVTFHLSVTLKAAIVSTEHEASMGGRAEKAVVVMRRVFSHARCCTLATGIGLAAASEPRQTHAVARFFLRRRVALDNRAVHHRRVRLPSAAAHAGRRRRGAVRHRRLPPAAEFLKSHLNATSDPCTNLYAYVCGSQGSPRAATEGPNNAAVEDEVMRLHAQDLAHDARRPTDAVLGGQRLQASAGDAVASRREAGAFKLCLERSSKQPQAFAEFMRQRGIPWPRGVDGVAVAKTPVLEVLFDLTVNWKVSLWFDLRVSKIVGNASRLVIREPGPLVLLRRRQLRGVESLLDYANLVRGVAAFLLNADSNAAGTLTDSDVRELYQDETTMRPTLDAFSDEKGEDELLTLKKVVALTFVNETSLLTLLRKYLPADDSVPERALDLIGWTFAYTYVWMVNPDFDHLTPPVDERQRDADSRMLCFYAVQESFGLLRIARNLAERGVVSNFVDKVSDVVRGTILVLVDWILQSDVISNVNKRTAVEKVVRSASVPDSLPVELQDAGPLDWIYASFPDNYTSFFDVWLSTRDADSSVDLRSVYEHPVVTSTYRWRSKNLLYLSSTNTLLSKIAAFYPPSYYQHGSVSMSYAGVGFQVTTQFLKTVGGGSI</sequence>